<dbReference type="SUPFAM" id="SSF46785">
    <property type="entry name" value="Winged helix' DNA-binding domain"/>
    <property type="match status" value="1"/>
</dbReference>
<dbReference type="EMBL" id="PNYA01000038">
    <property type="protein sequence ID" value="PMS14924.1"/>
    <property type="molecule type" value="Genomic_DNA"/>
</dbReference>
<keyword evidence="2" id="KW-0238">DNA-binding</keyword>
<comment type="caution">
    <text evidence="5">The sequence shown here is derived from an EMBL/GenBank/DDBJ whole genome shotgun (WGS) entry which is preliminary data.</text>
</comment>
<evidence type="ECO:0000313" key="6">
    <source>
        <dbReference type="Proteomes" id="UP000235616"/>
    </source>
</evidence>
<dbReference type="Pfam" id="PF13545">
    <property type="entry name" value="HTH_Crp_2"/>
    <property type="match status" value="1"/>
</dbReference>
<dbReference type="InterPro" id="IPR050397">
    <property type="entry name" value="Env_Response_Regulators"/>
</dbReference>
<dbReference type="CDD" id="cd00092">
    <property type="entry name" value="HTH_CRP"/>
    <property type="match status" value="1"/>
</dbReference>
<evidence type="ECO:0000256" key="3">
    <source>
        <dbReference type="ARBA" id="ARBA00023163"/>
    </source>
</evidence>
<dbReference type="InterPro" id="IPR012318">
    <property type="entry name" value="HTH_CRP"/>
</dbReference>
<dbReference type="SMART" id="SM00419">
    <property type="entry name" value="HTH_CRP"/>
    <property type="match status" value="1"/>
</dbReference>
<dbReference type="GO" id="GO:0003700">
    <property type="term" value="F:DNA-binding transcription factor activity"/>
    <property type="evidence" value="ECO:0007669"/>
    <property type="project" value="TreeGrafter"/>
</dbReference>
<sequence>MGGPSSSCKSCSLRPVCAVNPDELACSQQMEDLVLGYRHVKKGEALYRFGDVFTNLYAVRTGSFKKVTLLADGREQVTGFYVSGESLGVDGIANDHYASDVVALEDSSVCVMPFDLLELLTREVKAVQHHVFRMLSAELVRESNSMMLLGTMTADERVAAFLLDLSSRWQARSYSASAFVLRMTREETGSFLGLKLETVSRTLSRFQKQGLIQVNGKEVRILDFAGLNDVAHRGA</sequence>
<dbReference type="InterPro" id="IPR000595">
    <property type="entry name" value="cNMP-bd_dom"/>
</dbReference>
<organism evidence="5 6">
    <name type="scientific">Trinickia dabaoshanensis</name>
    <dbReference type="NCBI Taxonomy" id="564714"/>
    <lineage>
        <taxon>Bacteria</taxon>
        <taxon>Pseudomonadati</taxon>
        <taxon>Pseudomonadota</taxon>
        <taxon>Betaproteobacteria</taxon>
        <taxon>Burkholderiales</taxon>
        <taxon>Burkholderiaceae</taxon>
        <taxon>Trinickia</taxon>
    </lineage>
</organism>
<accession>A0A2N7VCV3</accession>
<dbReference type="OrthoDB" id="7643467at2"/>
<dbReference type="Proteomes" id="UP000235616">
    <property type="component" value="Unassembled WGS sequence"/>
</dbReference>
<dbReference type="SMART" id="SM00100">
    <property type="entry name" value="cNMP"/>
    <property type="match status" value="1"/>
</dbReference>
<dbReference type="GO" id="GO:0003677">
    <property type="term" value="F:DNA binding"/>
    <property type="evidence" value="ECO:0007669"/>
    <property type="project" value="UniProtKB-KW"/>
</dbReference>
<dbReference type="InterPro" id="IPR036388">
    <property type="entry name" value="WH-like_DNA-bd_sf"/>
</dbReference>
<keyword evidence="6" id="KW-1185">Reference proteome</keyword>
<dbReference type="Gene3D" id="1.10.10.10">
    <property type="entry name" value="Winged helix-like DNA-binding domain superfamily/Winged helix DNA-binding domain"/>
    <property type="match status" value="1"/>
</dbReference>
<protein>
    <submittedName>
        <fullName evidence="5">Crp/Fnr family transcriptional regulator</fullName>
    </submittedName>
</protein>
<dbReference type="CDD" id="cd00038">
    <property type="entry name" value="CAP_ED"/>
    <property type="match status" value="1"/>
</dbReference>
<evidence type="ECO:0000259" key="4">
    <source>
        <dbReference type="PROSITE" id="PS51063"/>
    </source>
</evidence>
<dbReference type="PANTHER" id="PTHR24567:SF75">
    <property type="entry name" value="FUMARATE AND NITRATE REDUCTION REGULATORY PROTEIN"/>
    <property type="match status" value="1"/>
</dbReference>
<proteinExistence type="predicted"/>
<name>A0A2N7VCV3_9BURK</name>
<dbReference type="InterPro" id="IPR036390">
    <property type="entry name" value="WH_DNA-bd_sf"/>
</dbReference>
<dbReference type="Gene3D" id="2.60.120.10">
    <property type="entry name" value="Jelly Rolls"/>
    <property type="match status" value="1"/>
</dbReference>
<reference evidence="5 6" key="1">
    <citation type="submission" date="2018-01" db="EMBL/GenBank/DDBJ databases">
        <title>Whole genome analyses suggest that Burkholderia sensu lato contains two further novel genera in the rhizoxinica-symbiotica group Mycetohabitans gen. nov., and Trinickia gen. nov.: implications for the evolution of diazotrophy and nodulation in the Burkholderiaceae.</title>
        <authorList>
            <person name="Estrada-de los Santos P."/>
            <person name="Palmer M."/>
            <person name="Chavez-Ramirez B."/>
            <person name="Beukes C."/>
            <person name="Steenkamp E.T."/>
            <person name="Hirsch A.M."/>
            <person name="Manyaka P."/>
            <person name="Maluk M."/>
            <person name="Lafos M."/>
            <person name="Crook M."/>
            <person name="Gross E."/>
            <person name="Simon M.F."/>
            <person name="Bueno dos Reis Junior F."/>
            <person name="Poole P.S."/>
            <person name="Venter S.N."/>
            <person name="James E.K."/>
        </authorList>
    </citation>
    <scope>NUCLEOTIDE SEQUENCE [LARGE SCALE GENOMIC DNA]</scope>
    <source>
        <strain evidence="5 6">GIMN1.004</strain>
    </source>
</reference>
<evidence type="ECO:0000256" key="2">
    <source>
        <dbReference type="ARBA" id="ARBA00023125"/>
    </source>
</evidence>
<dbReference type="GO" id="GO:0005829">
    <property type="term" value="C:cytosol"/>
    <property type="evidence" value="ECO:0007669"/>
    <property type="project" value="TreeGrafter"/>
</dbReference>
<keyword evidence="1" id="KW-0805">Transcription regulation</keyword>
<gene>
    <name evidence="5" type="ORF">C0Z18_29350</name>
</gene>
<evidence type="ECO:0000256" key="1">
    <source>
        <dbReference type="ARBA" id="ARBA00023015"/>
    </source>
</evidence>
<keyword evidence="3" id="KW-0804">Transcription</keyword>
<feature type="domain" description="HTH crp-type" evidence="4">
    <location>
        <begin position="152"/>
        <end position="225"/>
    </location>
</feature>
<dbReference type="AlphaFoldDB" id="A0A2N7VCV3"/>
<dbReference type="PANTHER" id="PTHR24567">
    <property type="entry name" value="CRP FAMILY TRANSCRIPTIONAL REGULATORY PROTEIN"/>
    <property type="match status" value="1"/>
</dbReference>
<dbReference type="InterPro" id="IPR018490">
    <property type="entry name" value="cNMP-bd_dom_sf"/>
</dbReference>
<dbReference type="PRINTS" id="PR00034">
    <property type="entry name" value="HTHCRP"/>
</dbReference>
<evidence type="ECO:0000313" key="5">
    <source>
        <dbReference type="EMBL" id="PMS14924.1"/>
    </source>
</evidence>
<dbReference type="Pfam" id="PF00027">
    <property type="entry name" value="cNMP_binding"/>
    <property type="match status" value="1"/>
</dbReference>
<dbReference type="SUPFAM" id="SSF51206">
    <property type="entry name" value="cAMP-binding domain-like"/>
    <property type="match status" value="1"/>
</dbReference>
<dbReference type="PROSITE" id="PS51063">
    <property type="entry name" value="HTH_CRP_2"/>
    <property type="match status" value="1"/>
</dbReference>
<dbReference type="FunFam" id="1.10.10.10:FF:000028">
    <property type="entry name" value="Fumarate/nitrate reduction transcriptional regulator Fnr"/>
    <property type="match status" value="1"/>
</dbReference>
<dbReference type="InterPro" id="IPR014710">
    <property type="entry name" value="RmlC-like_jellyroll"/>
</dbReference>